<evidence type="ECO:0000259" key="9">
    <source>
        <dbReference type="PROSITE" id="PS50860"/>
    </source>
</evidence>
<dbReference type="GO" id="GO:0006419">
    <property type="term" value="P:alanyl-tRNA aminoacylation"/>
    <property type="evidence" value="ECO:0007669"/>
    <property type="project" value="InterPro"/>
</dbReference>
<dbReference type="InterPro" id="IPR018165">
    <property type="entry name" value="Ala-tRNA-synth_IIc_core"/>
</dbReference>
<dbReference type="RefSeq" id="WP_322395823.1">
    <property type="nucleotide sequence ID" value="NZ_WNUI01000527.1"/>
</dbReference>
<keyword evidence="4" id="KW-0547">Nucleotide-binding</keyword>
<evidence type="ECO:0000256" key="4">
    <source>
        <dbReference type="ARBA" id="ARBA00022741"/>
    </source>
</evidence>
<dbReference type="PROSITE" id="PS50860">
    <property type="entry name" value="AA_TRNA_LIGASE_II_ALA"/>
    <property type="match status" value="1"/>
</dbReference>
<sequence length="138" mass="15620">YVKYVIKIVEEKFNETLDQGVDILNSYIAELKENNEKVLSGVKSFKLYDTYGFPMDLTQEILEEQGFGIDEDGFQEEMEAQRQRARADRGAMEDEGWKEDALSTLDESIASTFDGYKNLNVCGNVTAIVKGDEVVNTI</sequence>
<dbReference type="GO" id="GO:0000049">
    <property type="term" value="F:tRNA binding"/>
    <property type="evidence" value="ECO:0007669"/>
    <property type="project" value="UniProtKB-KW"/>
</dbReference>
<protein>
    <submittedName>
        <fullName evidence="10">Alanine--tRNA ligase</fullName>
    </submittedName>
</protein>
<evidence type="ECO:0000313" key="10">
    <source>
        <dbReference type="EMBL" id="MDZ4910623.1"/>
    </source>
</evidence>
<comment type="caution">
    <text evidence="10">The sequence shown here is derived from an EMBL/GenBank/DDBJ whole genome shotgun (WGS) entry which is preliminary data.</text>
</comment>
<evidence type="ECO:0000256" key="8">
    <source>
        <dbReference type="ARBA" id="ARBA00023146"/>
    </source>
</evidence>
<accession>A0AAW9I240</accession>
<proteinExistence type="inferred from homology"/>
<dbReference type="InterPro" id="IPR018164">
    <property type="entry name" value="Ala-tRNA-synth_IIc_N"/>
</dbReference>
<feature type="non-terminal residue" evidence="10">
    <location>
        <position position="1"/>
    </location>
</feature>
<dbReference type="EMBL" id="WNUI01000527">
    <property type="protein sequence ID" value="MDZ4910623.1"/>
    <property type="molecule type" value="Genomic_DNA"/>
</dbReference>
<evidence type="ECO:0000313" key="11">
    <source>
        <dbReference type="Proteomes" id="UP001288778"/>
    </source>
</evidence>
<evidence type="ECO:0000256" key="3">
    <source>
        <dbReference type="ARBA" id="ARBA00022598"/>
    </source>
</evidence>
<dbReference type="AlphaFoldDB" id="A0AAW9I240"/>
<dbReference type="Pfam" id="PF01411">
    <property type="entry name" value="tRNA-synt_2c"/>
    <property type="match status" value="1"/>
</dbReference>
<dbReference type="GO" id="GO:0002161">
    <property type="term" value="F:aminoacyl-tRNA deacylase activity"/>
    <property type="evidence" value="ECO:0007669"/>
    <property type="project" value="TreeGrafter"/>
</dbReference>
<evidence type="ECO:0000256" key="6">
    <source>
        <dbReference type="ARBA" id="ARBA00022884"/>
    </source>
</evidence>
<organism evidence="10 11">
    <name type="scientific">Clostridium perfringens</name>
    <dbReference type="NCBI Taxonomy" id="1502"/>
    <lineage>
        <taxon>Bacteria</taxon>
        <taxon>Bacillati</taxon>
        <taxon>Bacillota</taxon>
        <taxon>Clostridia</taxon>
        <taxon>Eubacteriales</taxon>
        <taxon>Clostridiaceae</taxon>
        <taxon>Clostridium</taxon>
    </lineage>
</organism>
<keyword evidence="8" id="KW-0030">Aminoacyl-tRNA synthetase</keyword>
<evidence type="ECO:0000256" key="5">
    <source>
        <dbReference type="ARBA" id="ARBA00022840"/>
    </source>
</evidence>
<dbReference type="PANTHER" id="PTHR11777">
    <property type="entry name" value="ALANYL-TRNA SYNTHETASE"/>
    <property type="match status" value="1"/>
</dbReference>
<keyword evidence="5" id="KW-0067">ATP-binding</keyword>
<dbReference type="PANTHER" id="PTHR11777:SF9">
    <property type="entry name" value="ALANINE--TRNA LIGASE, CYTOPLASMIC"/>
    <property type="match status" value="1"/>
</dbReference>
<evidence type="ECO:0000256" key="1">
    <source>
        <dbReference type="ARBA" id="ARBA00008226"/>
    </source>
</evidence>
<evidence type="ECO:0000256" key="2">
    <source>
        <dbReference type="ARBA" id="ARBA00022555"/>
    </source>
</evidence>
<comment type="similarity">
    <text evidence="1">Belongs to the class-II aminoacyl-tRNA synthetase family.</text>
</comment>
<dbReference type="Proteomes" id="UP001288778">
    <property type="component" value="Unassembled WGS sequence"/>
</dbReference>
<feature type="domain" description="Alanyl-transfer RNA synthetases family profile" evidence="9">
    <location>
        <begin position="1"/>
        <end position="138"/>
    </location>
</feature>
<dbReference type="SUPFAM" id="SSF101353">
    <property type="entry name" value="Putative anticodon-binding domain of alanyl-tRNA synthetase (AlaRS)"/>
    <property type="match status" value="1"/>
</dbReference>
<keyword evidence="2" id="KW-0820">tRNA-binding</keyword>
<keyword evidence="7" id="KW-0648">Protein biosynthesis</keyword>
<evidence type="ECO:0000256" key="7">
    <source>
        <dbReference type="ARBA" id="ARBA00022917"/>
    </source>
</evidence>
<dbReference type="InterPro" id="IPR050058">
    <property type="entry name" value="Ala-tRNA_ligase"/>
</dbReference>
<keyword evidence="6" id="KW-0694">RNA-binding</keyword>
<dbReference type="GO" id="GO:0005829">
    <property type="term" value="C:cytosol"/>
    <property type="evidence" value="ECO:0007669"/>
    <property type="project" value="TreeGrafter"/>
</dbReference>
<gene>
    <name evidence="10" type="ORF">GNF68_16685</name>
</gene>
<feature type="non-terminal residue" evidence="10">
    <location>
        <position position="138"/>
    </location>
</feature>
<dbReference type="GO" id="GO:0005524">
    <property type="term" value="F:ATP binding"/>
    <property type="evidence" value="ECO:0007669"/>
    <property type="project" value="UniProtKB-KW"/>
</dbReference>
<dbReference type="InterPro" id="IPR018162">
    <property type="entry name" value="Ala-tRNA-ligase_IIc_anticod-bd"/>
</dbReference>
<dbReference type="GO" id="GO:0004813">
    <property type="term" value="F:alanine-tRNA ligase activity"/>
    <property type="evidence" value="ECO:0007669"/>
    <property type="project" value="InterPro"/>
</dbReference>
<name>A0AAW9I240_CLOPF</name>
<keyword evidence="3 10" id="KW-0436">Ligase</keyword>
<reference evidence="10" key="1">
    <citation type="submission" date="2019-11" db="EMBL/GenBank/DDBJ databases">
        <title>Characterization of Clostridium perfringens isolates from swine manure treated agricultural soils.</title>
        <authorList>
            <person name="Wushke S.T."/>
        </authorList>
    </citation>
    <scope>NUCLEOTIDE SEQUENCE</scope>
    <source>
        <strain evidence="10">X94</strain>
    </source>
</reference>